<feature type="region of interest" description="Disordered" evidence="1">
    <location>
        <begin position="1"/>
        <end position="36"/>
    </location>
</feature>
<protein>
    <submittedName>
        <fullName evidence="2">Uncharacterized protein</fullName>
    </submittedName>
</protein>
<proteinExistence type="predicted"/>
<feature type="region of interest" description="Disordered" evidence="1">
    <location>
        <begin position="87"/>
        <end position="108"/>
    </location>
</feature>
<feature type="compositionally biased region" description="Polar residues" evidence="1">
    <location>
        <begin position="1"/>
        <end position="22"/>
    </location>
</feature>
<dbReference type="Proteomes" id="UP000762676">
    <property type="component" value="Unassembled WGS sequence"/>
</dbReference>
<name>A0AAV4FX05_9GAST</name>
<sequence length="108" mass="12118">MYVNNLSQELNVDLPTQDSNPGYLNPKAQRLPLDKDASPRCSVKELMRCDLAFGEQWSRDPVGETLSEESVSGPRVAEWPQVRAVRASSAGEKDRSLQTHFMKARQTV</sequence>
<evidence type="ECO:0000313" key="3">
    <source>
        <dbReference type="Proteomes" id="UP000762676"/>
    </source>
</evidence>
<accession>A0AAV4FX05</accession>
<dbReference type="AlphaFoldDB" id="A0AAV4FX05"/>
<gene>
    <name evidence="2" type="ORF">ElyMa_000513500</name>
</gene>
<evidence type="ECO:0000313" key="2">
    <source>
        <dbReference type="EMBL" id="GFR77634.1"/>
    </source>
</evidence>
<comment type="caution">
    <text evidence="2">The sequence shown here is derived from an EMBL/GenBank/DDBJ whole genome shotgun (WGS) entry which is preliminary data.</text>
</comment>
<reference evidence="2 3" key="1">
    <citation type="journal article" date="2021" name="Elife">
        <title>Chloroplast acquisition without the gene transfer in kleptoplastic sea slugs, Plakobranchus ocellatus.</title>
        <authorList>
            <person name="Maeda T."/>
            <person name="Takahashi S."/>
            <person name="Yoshida T."/>
            <person name="Shimamura S."/>
            <person name="Takaki Y."/>
            <person name="Nagai Y."/>
            <person name="Toyoda A."/>
            <person name="Suzuki Y."/>
            <person name="Arimoto A."/>
            <person name="Ishii H."/>
            <person name="Satoh N."/>
            <person name="Nishiyama T."/>
            <person name="Hasebe M."/>
            <person name="Maruyama T."/>
            <person name="Minagawa J."/>
            <person name="Obokata J."/>
            <person name="Shigenobu S."/>
        </authorList>
    </citation>
    <scope>NUCLEOTIDE SEQUENCE [LARGE SCALE GENOMIC DNA]</scope>
</reference>
<organism evidence="2 3">
    <name type="scientific">Elysia marginata</name>
    <dbReference type="NCBI Taxonomy" id="1093978"/>
    <lineage>
        <taxon>Eukaryota</taxon>
        <taxon>Metazoa</taxon>
        <taxon>Spiralia</taxon>
        <taxon>Lophotrochozoa</taxon>
        <taxon>Mollusca</taxon>
        <taxon>Gastropoda</taxon>
        <taxon>Heterobranchia</taxon>
        <taxon>Euthyneura</taxon>
        <taxon>Panpulmonata</taxon>
        <taxon>Sacoglossa</taxon>
        <taxon>Placobranchoidea</taxon>
        <taxon>Plakobranchidae</taxon>
        <taxon>Elysia</taxon>
    </lineage>
</organism>
<keyword evidence="3" id="KW-1185">Reference proteome</keyword>
<evidence type="ECO:0000256" key="1">
    <source>
        <dbReference type="SAM" id="MobiDB-lite"/>
    </source>
</evidence>
<dbReference type="EMBL" id="BMAT01000985">
    <property type="protein sequence ID" value="GFR77634.1"/>
    <property type="molecule type" value="Genomic_DNA"/>
</dbReference>